<dbReference type="InterPro" id="IPR015943">
    <property type="entry name" value="WD40/YVTN_repeat-like_dom_sf"/>
</dbReference>
<proteinExistence type="predicted"/>
<dbReference type="Gene3D" id="2.130.10.10">
    <property type="entry name" value="YVTN repeat-like/Quinoprotein amine dehydrogenase"/>
    <property type="match status" value="1"/>
</dbReference>
<comment type="caution">
    <text evidence="1">The sequence shown here is derived from an EMBL/GenBank/DDBJ whole genome shotgun (WGS) entry which is preliminary data.</text>
</comment>
<dbReference type="AlphaFoldDB" id="A0A540X6F5"/>
<dbReference type="OrthoDB" id="9930895at2"/>
<gene>
    <name evidence="1" type="ORF">FJV41_06055</name>
</gene>
<name>A0A540X6F5_9BACT</name>
<reference evidence="1 2" key="1">
    <citation type="submission" date="2019-06" db="EMBL/GenBank/DDBJ databases">
        <authorList>
            <person name="Livingstone P."/>
            <person name="Whitworth D."/>
        </authorList>
    </citation>
    <scope>NUCLEOTIDE SEQUENCE [LARGE SCALE GENOMIC DNA]</scope>
    <source>
        <strain evidence="1 2">AM401</strain>
    </source>
</reference>
<sequence length="367" mass="39405">MKRVECTEVFPRSAPASPRAAPTIVAKDTLPFVEFLAFEPRGSLLVVESPDLARELGRLRRRSGPRFDLEAELPGLIGPGALSPGGRWLLAGGARIGGQHACCQLIDLHSFQVVHTLPIMRPFVWVDDAHFIAQSPNWKLAFPDGNPVRSETRRVDPALAAAHPALVTPEPSLVRVSLATLTCEPLLPALLLDEEVKAVLSPDRDILYSTTHYSRISAVRLTDARLLWQRPPSRNVIDGTVTDLALDPALHRLVTVGGGMSHDMLVLDATSGEELARHSLSMLARGLTTGPSTRGAALGFRADGLGVIVTNNGLVIELGKEGRWSAYKAGSRAFRALAFSRDGASLALGGGEKNLRAVPLPPIEARP</sequence>
<dbReference type="EMBL" id="VIFM01000016">
    <property type="protein sequence ID" value="TQF16845.1"/>
    <property type="molecule type" value="Genomic_DNA"/>
</dbReference>
<evidence type="ECO:0000313" key="2">
    <source>
        <dbReference type="Proteomes" id="UP000315369"/>
    </source>
</evidence>
<organism evidence="1 2">
    <name type="scientific">Myxococcus llanfairpwllgwyngyllgogerychwyrndrobwllllantysiliogogogochensis</name>
    <dbReference type="NCBI Taxonomy" id="2590453"/>
    <lineage>
        <taxon>Bacteria</taxon>
        <taxon>Pseudomonadati</taxon>
        <taxon>Myxococcota</taxon>
        <taxon>Myxococcia</taxon>
        <taxon>Myxococcales</taxon>
        <taxon>Cystobacterineae</taxon>
        <taxon>Myxococcaceae</taxon>
        <taxon>Myxococcus</taxon>
    </lineage>
</organism>
<dbReference type="RefSeq" id="WP_141641451.1">
    <property type="nucleotide sequence ID" value="NZ_VIFM01000016.1"/>
</dbReference>
<keyword evidence="2" id="KW-1185">Reference proteome</keyword>
<dbReference type="Proteomes" id="UP000315369">
    <property type="component" value="Unassembled WGS sequence"/>
</dbReference>
<evidence type="ECO:0000313" key="1">
    <source>
        <dbReference type="EMBL" id="TQF16845.1"/>
    </source>
</evidence>
<accession>A0A540X6F5</accession>
<protein>
    <submittedName>
        <fullName evidence="1">Uncharacterized protein</fullName>
    </submittedName>
</protein>
<dbReference type="SUPFAM" id="SSF69322">
    <property type="entry name" value="Tricorn protease domain 2"/>
    <property type="match status" value="1"/>
</dbReference>